<evidence type="ECO:0000313" key="6">
    <source>
        <dbReference type="EMBL" id="CAB4993799.1"/>
    </source>
</evidence>
<evidence type="ECO:0000313" key="4">
    <source>
        <dbReference type="EMBL" id="CAB4851431.1"/>
    </source>
</evidence>
<dbReference type="AlphaFoldDB" id="A0A6J6SPA6"/>
<dbReference type="EMBL" id="CAFBMT010000016">
    <property type="protein sequence ID" value="CAB4945553.1"/>
    <property type="molecule type" value="Genomic_DNA"/>
</dbReference>
<dbReference type="InterPro" id="IPR010031">
    <property type="entry name" value="FAD_lactone_oxidase-like"/>
</dbReference>
<dbReference type="EMBL" id="CAEZYF010000020">
    <property type="protein sequence ID" value="CAB4736876.1"/>
    <property type="molecule type" value="Genomic_DNA"/>
</dbReference>
<dbReference type="EMBL" id="CAESGF010000017">
    <property type="protein sequence ID" value="CAB4364720.1"/>
    <property type="molecule type" value="Genomic_DNA"/>
</dbReference>
<dbReference type="InterPro" id="IPR036318">
    <property type="entry name" value="FAD-bd_PCMH-like_sf"/>
</dbReference>
<dbReference type="Gene3D" id="3.30.465.10">
    <property type="match status" value="1"/>
</dbReference>
<dbReference type="PROSITE" id="PS51387">
    <property type="entry name" value="FAD_PCMH"/>
    <property type="match status" value="1"/>
</dbReference>
<evidence type="ECO:0000313" key="3">
    <source>
        <dbReference type="EMBL" id="CAB4736876.1"/>
    </source>
</evidence>
<dbReference type="InterPro" id="IPR016166">
    <property type="entry name" value="FAD-bd_PCMH"/>
</dbReference>
<gene>
    <name evidence="3" type="ORF">UFOPK2656_02610</name>
    <name evidence="4" type="ORF">UFOPK3267_01537</name>
    <name evidence="5" type="ORF">UFOPK3651_02491</name>
    <name evidence="6" type="ORF">UFOPK3931_01654</name>
    <name evidence="2" type="ORF">UFOPK4189_02479</name>
</gene>
<organism evidence="3">
    <name type="scientific">freshwater metagenome</name>
    <dbReference type="NCBI Taxonomy" id="449393"/>
    <lineage>
        <taxon>unclassified sequences</taxon>
        <taxon>metagenomes</taxon>
        <taxon>ecological metagenomes</taxon>
    </lineage>
</organism>
<feature type="domain" description="FAD-binding PCMH-type" evidence="1">
    <location>
        <begin position="13"/>
        <end position="183"/>
    </location>
</feature>
<sequence>MRNLRRALTGWGRNNATVAEVRELPNHEVAAALHDIGPRGALARGLGRCYGDAAQNGGGLVLRLLGAGHEAVLHPEDGTVTVPAGVSMDDLLRILVPRGWFVPVTAGTRYVTIGGAIASDIHGKNHHVEGSFGSHVVTLDLMLADGSLVTVGPNVQPDLFWATVGGQGLTGIIMSATFRLLPIDTSMMTVDTNRIPNLEVLFAAMDEGDDRYRYSVAWIDLTARGGNLGRSVLTRGDHAPLDALEGRAALDPTAYAPRVLASVPPVIPPQGLLNKLSVAAFNELWFRKAPVERVDEVQSIAAFFHPLDMLAKWNLLYGTRGLVQYQFVVPFGAEETLRAIIERISSAGVTSFLAVLKRFGAANPAPLSFPTPGWTLALDVPGAVSSLGPLLHELDHMVLAVGGRHYLAKDGVTTPEMIRAGYPRLPEWQAVQRRVDPEGHWQSDLARRLQLTAPGGNS</sequence>
<accession>A0A6J6SPA6</accession>
<reference evidence="3" key="1">
    <citation type="submission" date="2020-05" db="EMBL/GenBank/DDBJ databases">
        <authorList>
            <person name="Chiriac C."/>
            <person name="Salcher M."/>
            <person name="Ghai R."/>
            <person name="Kavagutti S V."/>
        </authorList>
    </citation>
    <scope>NUCLEOTIDE SEQUENCE</scope>
</reference>
<dbReference type="Pfam" id="PF01565">
    <property type="entry name" value="FAD_binding_4"/>
    <property type="match status" value="1"/>
</dbReference>
<evidence type="ECO:0000313" key="5">
    <source>
        <dbReference type="EMBL" id="CAB4945553.1"/>
    </source>
</evidence>
<name>A0A6J6SPA6_9ZZZZ</name>
<dbReference type="PANTHER" id="PTHR43762:SF1">
    <property type="entry name" value="D-ARABINONO-1,4-LACTONE OXIDASE"/>
    <property type="match status" value="1"/>
</dbReference>
<dbReference type="InterPro" id="IPR006094">
    <property type="entry name" value="Oxid_FAD_bind_N"/>
</dbReference>
<dbReference type="EMBL" id="CAFBOL010000041">
    <property type="protein sequence ID" value="CAB4993799.1"/>
    <property type="molecule type" value="Genomic_DNA"/>
</dbReference>
<evidence type="ECO:0000313" key="2">
    <source>
        <dbReference type="EMBL" id="CAB4364720.1"/>
    </source>
</evidence>
<protein>
    <submittedName>
        <fullName evidence="3">Unannotated protein</fullName>
    </submittedName>
</protein>
<dbReference type="InterPro" id="IPR016169">
    <property type="entry name" value="FAD-bd_PCMH_sub2"/>
</dbReference>
<dbReference type="GO" id="GO:0016899">
    <property type="term" value="F:oxidoreductase activity, acting on the CH-OH group of donors, oxygen as acceptor"/>
    <property type="evidence" value="ECO:0007669"/>
    <property type="project" value="InterPro"/>
</dbReference>
<dbReference type="Gene3D" id="1.10.45.10">
    <property type="entry name" value="Vanillyl-alcohol Oxidase, Chain A, domain 4"/>
    <property type="match status" value="1"/>
</dbReference>
<dbReference type="EMBL" id="CAFBIY010000081">
    <property type="protein sequence ID" value="CAB4851431.1"/>
    <property type="molecule type" value="Genomic_DNA"/>
</dbReference>
<dbReference type="InterPro" id="IPR016171">
    <property type="entry name" value="Vanillyl_alc_oxidase_C-sub2"/>
</dbReference>
<dbReference type="PANTHER" id="PTHR43762">
    <property type="entry name" value="L-GULONOLACTONE OXIDASE"/>
    <property type="match status" value="1"/>
</dbReference>
<dbReference type="GO" id="GO:0071949">
    <property type="term" value="F:FAD binding"/>
    <property type="evidence" value="ECO:0007669"/>
    <property type="project" value="InterPro"/>
</dbReference>
<proteinExistence type="predicted"/>
<evidence type="ECO:0000259" key="1">
    <source>
        <dbReference type="PROSITE" id="PS51387"/>
    </source>
</evidence>
<dbReference type="SUPFAM" id="SSF56176">
    <property type="entry name" value="FAD-binding/transporter-associated domain-like"/>
    <property type="match status" value="1"/>
</dbReference>